<feature type="transmembrane region" description="Helical" evidence="1">
    <location>
        <begin position="7"/>
        <end position="27"/>
    </location>
</feature>
<reference evidence="2 3" key="1">
    <citation type="journal article" date="2016" name="Nat. Commun.">
        <title>Thousands of microbial genomes shed light on interconnected biogeochemical processes in an aquifer system.</title>
        <authorList>
            <person name="Anantharaman K."/>
            <person name="Brown C.T."/>
            <person name="Hug L.A."/>
            <person name="Sharon I."/>
            <person name="Castelle C.J."/>
            <person name="Probst A.J."/>
            <person name="Thomas B.C."/>
            <person name="Singh A."/>
            <person name="Wilkins M.J."/>
            <person name="Karaoz U."/>
            <person name="Brodie E.L."/>
            <person name="Williams K.H."/>
            <person name="Hubbard S.S."/>
            <person name="Banfield J.F."/>
        </authorList>
    </citation>
    <scope>NUCLEOTIDE SEQUENCE [LARGE SCALE GENOMIC DNA]</scope>
</reference>
<name>A0A1F5VL02_9BACT</name>
<dbReference type="STRING" id="1817863.A2Y62_02000"/>
<evidence type="ECO:0000313" key="2">
    <source>
        <dbReference type="EMBL" id="OGF63641.1"/>
    </source>
</evidence>
<keyword evidence="1" id="KW-0472">Membrane</keyword>
<dbReference type="AlphaFoldDB" id="A0A1F5VL02"/>
<organism evidence="2 3">
    <name type="scientific">Candidatus Fischerbacteria bacterium RBG_13_37_8</name>
    <dbReference type="NCBI Taxonomy" id="1817863"/>
    <lineage>
        <taxon>Bacteria</taxon>
        <taxon>Candidatus Fischeribacteriota</taxon>
    </lineage>
</organism>
<keyword evidence="1" id="KW-1133">Transmembrane helix</keyword>
<accession>A0A1F5VL02</accession>
<keyword evidence="1" id="KW-0812">Transmembrane</keyword>
<evidence type="ECO:0000256" key="1">
    <source>
        <dbReference type="SAM" id="Phobius"/>
    </source>
</evidence>
<gene>
    <name evidence="2" type="ORF">A2Y62_02000</name>
</gene>
<dbReference type="EMBL" id="MFGW01000157">
    <property type="protein sequence ID" value="OGF63641.1"/>
    <property type="molecule type" value="Genomic_DNA"/>
</dbReference>
<sequence>MKSHKNQIIGAILFLTSFALNIIQYLLSNKFGMLPNFTIVSLYIIESVAFFAGLLFLLKK</sequence>
<evidence type="ECO:0000313" key="3">
    <source>
        <dbReference type="Proteomes" id="UP000178943"/>
    </source>
</evidence>
<proteinExistence type="predicted"/>
<protein>
    <submittedName>
        <fullName evidence="2">Uncharacterized protein</fullName>
    </submittedName>
</protein>
<feature type="transmembrane region" description="Helical" evidence="1">
    <location>
        <begin position="39"/>
        <end position="58"/>
    </location>
</feature>
<comment type="caution">
    <text evidence="2">The sequence shown here is derived from an EMBL/GenBank/DDBJ whole genome shotgun (WGS) entry which is preliminary data.</text>
</comment>
<dbReference type="Proteomes" id="UP000178943">
    <property type="component" value="Unassembled WGS sequence"/>
</dbReference>